<evidence type="ECO:0000313" key="3">
    <source>
        <dbReference type="RefSeq" id="XP_012372884.1"/>
    </source>
</evidence>
<dbReference type="GeneID" id="105743859"/>
<proteinExistence type="predicted"/>
<name>A0A6P3VE22_OCTDE</name>
<dbReference type="InParanoid" id="A0A6P3VE22"/>
<reference evidence="3" key="1">
    <citation type="submission" date="2025-08" db="UniProtKB">
        <authorList>
            <consortium name="RefSeq"/>
        </authorList>
    </citation>
    <scope>IDENTIFICATION</scope>
</reference>
<dbReference type="OrthoDB" id="654191at2759"/>
<organism evidence="2 3">
    <name type="scientific">Octodon degus</name>
    <name type="common">Degu</name>
    <name type="synonym">Sciurus degus</name>
    <dbReference type="NCBI Taxonomy" id="10160"/>
    <lineage>
        <taxon>Eukaryota</taxon>
        <taxon>Metazoa</taxon>
        <taxon>Chordata</taxon>
        <taxon>Craniata</taxon>
        <taxon>Vertebrata</taxon>
        <taxon>Euteleostomi</taxon>
        <taxon>Mammalia</taxon>
        <taxon>Eutheria</taxon>
        <taxon>Euarchontoglires</taxon>
        <taxon>Glires</taxon>
        <taxon>Rodentia</taxon>
        <taxon>Hystricomorpha</taxon>
        <taxon>Octodontidae</taxon>
        <taxon>Octodon</taxon>
    </lineage>
</organism>
<keyword evidence="2" id="KW-1185">Reference proteome</keyword>
<gene>
    <name evidence="3" type="primary">LOC105743859</name>
</gene>
<keyword evidence="1" id="KW-0175">Coiled coil</keyword>
<accession>A0A6P3VE22</accession>
<evidence type="ECO:0000313" key="2">
    <source>
        <dbReference type="Proteomes" id="UP000515203"/>
    </source>
</evidence>
<sequence>MSPKLWQMQDFWEDAATVDSTETDSEIWCSDAAILQCEEEKKEGKNKKLPRQKHLKKFMNINLALQNVLKDIVERDNKDCSYINPNKMHPPSLGQTGEEKAAFAWRTLHEVLEKLTQDEKEFKKLEAHNEEERTPWKKQIQEEIQNVQDEFTKMRNILDSEEKEHLQKLNQEEEDILRVPAESEKQLAQNAQSMRELISDVQHQLQGSAMAMLQGVKETIEWSKLLTMQKPRTCPNRQDGVPSS</sequence>
<evidence type="ECO:0000256" key="1">
    <source>
        <dbReference type="SAM" id="Coils"/>
    </source>
</evidence>
<protein>
    <submittedName>
        <fullName evidence="3">Tripartite motif-containing protein 5-like</fullName>
    </submittedName>
</protein>
<feature type="coiled-coil region" evidence="1">
    <location>
        <begin position="108"/>
        <end position="164"/>
    </location>
</feature>
<dbReference type="Proteomes" id="UP000515203">
    <property type="component" value="Unplaced"/>
</dbReference>
<dbReference type="RefSeq" id="XP_012372884.1">
    <property type="nucleotide sequence ID" value="XM_012517430.1"/>
</dbReference>
<dbReference type="AlphaFoldDB" id="A0A6P3VE22"/>